<dbReference type="InterPro" id="IPR020904">
    <property type="entry name" value="Sc_DH/Rdtase_CS"/>
</dbReference>
<evidence type="ECO:0000256" key="3">
    <source>
        <dbReference type="ARBA" id="ARBA00023002"/>
    </source>
</evidence>
<accession>A0A139IHR9</accession>
<proteinExistence type="inferred from homology"/>
<sequence length="342" mass="36917">MSSIKTCIEDTSASTTIGNLRVGPQSSLVLLLRALEMGIQPLPLEKEAGRNLPNGVRIGIPSGGDKVMPTYRPEDLFRLDARTVVVTGGLGSVGIGLARTLSYYGADVVLIDLLPSPSEETIEMLNTVASTHKREISYVSCDVTNEESVSDAFKRITSTAVSPIRGLVACAGLSGRCPAVDYPVDNFRKIMEINVTGIFLCARAIARIMHHQQLSGSIVMFASATFDSVLLTGPKGVDTCAYNTSKSAVLQLARSLAAEWGNDGEHPPIRVNTISPGYIMTPMTRPTFEEFPELRKIWQEGNMLGRMSTVDEHQSSVVFLLSDGSSYMTATDLRADAGHCSW</sequence>
<dbReference type="AlphaFoldDB" id="A0A139IHR9"/>
<keyword evidence="5" id="KW-1185">Reference proteome</keyword>
<dbReference type="SUPFAM" id="SSF51735">
    <property type="entry name" value="NAD(P)-binding Rossmann-fold domains"/>
    <property type="match status" value="1"/>
</dbReference>
<evidence type="ECO:0000256" key="2">
    <source>
        <dbReference type="ARBA" id="ARBA00022857"/>
    </source>
</evidence>
<dbReference type="PANTHER" id="PTHR43008">
    <property type="entry name" value="BENZIL REDUCTASE"/>
    <property type="match status" value="1"/>
</dbReference>
<dbReference type="PANTHER" id="PTHR43008:SF4">
    <property type="entry name" value="CHAIN DEHYDROGENASE, PUTATIVE (AFU_ORTHOLOGUE AFUA_4G08710)-RELATED"/>
    <property type="match status" value="1"/>
</dbReference>
<name>A0A139IHR9_9PEZI</name>
<evidence type="ECO:0000313" key="5">
    <source>
        <dbReference type="Proteomes" id="UP000073492"/>
    </source>
</evidence>
<comment type="similarity">
    <text evidence="1">Belongs to the short-chain dehydrogenases/reductases (SDR) family.</text>
</comment>
<dbReference type="EMBL" id="LFZO01000086">
    <property type="protein sequence ID" value="KXT14313.1"/>
    <property type="molecule type" value="Genomic_DNA"/>
</dbReference>
<comment type="caution">
    <text evidence="4">The sequence shown here is derived from an EMBL/GenBank/DDBJ whole genome shotgun (WGS) entry which is preliminary data.</text>
</comment>
<dbReference type="PROSITE" id="PS00061">
    <property type="entry name" value="ADH_SHORT"/>
    <property type="match status" value="1"/>
</dbReference>
<evidence type="ECO:0000313" key="4">
    <source>
        <dbReference type="EMBL" id="KXT14313.1"/>
    </source>
</evidence>
<dbReference type="GO" id="GO:0050664">
    <property type="term" value="F:oxidoreductase activity, acting on NAD(P)H, oxygen as acceptor"/>
    <property type="evidence" value="ECO:0007669"/>
    <property type="project" value="TreeGrafter"/>
</dbReference>
<protein>
    <submittedName>
        <fullName evidence="4">Uncharacterized protein</fullName>
    </submittedName>
</protein>
<dbReference type="InterPro" id="IPR036291">
    <property type="entry name" value="NAD(P)-bd_dom_sf"/>
</dbReference>
<organism evidence="4 5">
    <name type="scientific">Pseudocercospora musae</name>
    <dbReference type="NCBI Taxonomy" id="113226"/>
    <lineage>
        <taxon>Eukaryota</taxon>
        <taxon>Fungi</taxon>
        <taxon>Dikarya</taxon>
        <taxon>Ascomycota</taxon>
        <taxon>Pezizomycotina</taxon>
        <taxon>Dothideomycetes</taxon>
        <taxon>Dothideomycetidae</taxon>
        <taxon>Mycosphaerellales</taxon>
        <taxon>Mycosphaerellaceae</taxon>
        <taxon>Pseudocercospora</taxon>
    </lineage>
</organism>
<reference evidence="4 5" key="1">
    <citation type="submission" date="2015-07" db="EMBL/GenBank/DDBJ databases">
        <title>Comparative genomics of the Sigatoka disease complex on banana suggests a link between parallel evolutionary changes in Pseudocercospora fijiensis and Pseudocercospora eumusae and increased virulence on the banana host.</title>
        <authorList>
            <person name="Chang T.-C."/>
            <person name="Salvucci A."/>
            <person name="Crous P.W."/>
            <person name="Stergiopoulos I."/>
        </authorList>
    </citation>
    <scope>NUCLEOTIDE SEQUENCE [LARGE SCALE GENOMIC DNA]</scope>
    <source>
        <strain evidence="4 5">CBS 116634</strain>
    </source>
</reference>
<dbReference type="Pfam" id="PF13561">
    <property type="entry name" value="adh_short_C2"/>
    <property type="match status" value="1"/>
</dbReference>
<keyword evidence="2" id="KW-0521">NADP</keyword>
<dbReference type="Proteomes" id="UP000073492">
    <property type="component" value="Unassembled WGS sequence"/>
</dbReference>
<gene>
    <name evidence="4" type="ORF">AC579_8409</name>
</gene>
<dbReference type="GO" id="GO:0016616">
    <property type="term" value="F:oxidoreductase activity, acting on the CH-OH group of donors, NAD or NADP as acceptor"/>
    <property type="evidence" value="ECO:0007669"/>
    <property type="project" value="UniProtKB-ARBA"/>
</dbReference>
<keyword evidence="3" id="KW-0560">Oxidoreductase</keyword>
<evidence type="ECO:0000256" key="1">
    <source>
        <dbReference type="ARBA" id="ARBA00006484"/>
    </source>
</evidence>
<dbReference type="InterPro" id="IPR002347">
    <property type="entry name" value="SDR_fam"/>
</dbReference>
<dbReference type="Gene3D" id="3.40.50.720">
    <property type="entry name" value="NAD(P)-binding Rossmann-like Domain"/>
    <property type="match status" value="1"/>
</dbReference>
<dbReference type="PRINTS" id="PR00081">
    <property type="entry name" value="GDHRDH"/>
</dbReference>